<dbReference type="EMBL" id="QGKU01000010">
    <property type="protein sequence ID" value="PWR04222.1"/>
    <property type="molecule type" value="Genomic_DNA"/>
</dbReference>
<dbReference type="SMART" id="SM00530">
    <property type="entry name" value="HTH_XRE"/>
    <property type="match status" value="1"/>
</dbReference>
<protein>
    <submittedName>
        <fullName evidence="3">Transcriptional regulator</fullName>
    </submittedName>
</protein>
<feature type="domain" description="HTH cro/C1-type" evidence="2">
    <location>
        <begin position="30"/>
        <end position="84"/>
    </location>
</feature>
<dbReference type="InterPro" id="IPR001387">
    <property type="entry name" value="Cro/C1-type_HTH"/>
</dbReference>
<comment type="caution">
    <text evidence="3">The sequence shown here is derived from an EMBL/GenBank/DDBJ whole genome shotgun (WGS) entry which is preliminary data.</text>
</comment>
<accession>A0A2V2LGZ2</accession>
<sequence>MDQDIPTENTDAETDGDWYTAENSTFGDRLAGAREAAGMSREQLARRMGLKVSTIDKWEEDLAEPRANRLQMLSGLLGVSLTWLLTARGEGLEGPAQDEPLSDDLRSALTELRQVRTDLMREADRVGILEKRLRRLLKDPAP</sequence>
<reference evidence="3 4" key="1">
    <citation type="submission" date="2018-05" db="EMBL/GenBank/DDBJ databases">
        <title>Rhodobacteraceae gen. nov., sp. nov. isolated from sea water.</title>
        <authorList>
            <person name="Ren Y."/>
        </authorList>
    </citation>
    <scope>NUCLEOTIDE SEQUENCE [LARGE SCALE GENOMIC DNA]</scope>
    <source>
        <strain evidence="3 4">TG-679</strain>
    </source>
</reference>
<organism evidence="3 4">
    <name type="scientific">Meridianimarinicoccus roseus</name>
    <dbReference type="NCBI Taxonomy" id="2072018"/>
    <lineage>
        <taxon>Bacteria</taxon>
        <taxon>Pseudomonadati</taxon>
        <taxon>Pseudomonadota</taxon>
        <taxon>Alphaproteobacteria</taxon>
        <taxon>Rhodobacterales</taxon>
        <taxon>Paracoccaceae</taxon>
        <taxon>Meridianimarinicoccus</taxon>
    </lineage>
</organism>
<evidence type="ECO:0000256" key="1">
    <source>
        <dbReference type="SAM" id="MobiDB-lite"/>
    </source>
</evidence>
<keyword evidence="4" id="KW-1185">Reference proteome</keyword>
<dbReference type="OrthoDB" id="5659783at2"/>
<gene>
    <name evidence="3" type="ORF">DKT77_02535</name>
</gene>
<dbReference type="Gene3D" id="1.10.260.40">
    <property type="entry name" value="lambda repressor-like DNA-binding domains"/>
    <property type="match status" value="1"/>
</dbReference>
<proteinExistence type="predicted"/>
<dbReference type="PROSITE" id="PS50943">
    <property type="entry name" value="HTH_CROC1"/>
    <property type="match status" value="1"/>
</dbReference>
<evidence type="ECO:0000313" key="4">
    <source>
        <dbReference type="Proteomes" id="UP000245680"/>
    </source>
</evidence>
<evidence type="ECO:0000259" key="2">
    <source>
        <dbReference type="PROSITE" id="PS50943"/>
    </source>
</evidence>
<dbReference type="CDD" id="cd00093">
    <property type="entry name" value="HTH_XRE"/>
    <property type="match status" value="1"/>
</dbReference>
<dbReference type="SUPFAM" id="SSF47413">
    <property type="entry name" value="lambda repressor-like DNA-binding domains"/>
    <property type="match status" value="1"/>
</dbReference>
<feature type="region of interest" description="Disordered" evidence="1">
    <location>
        <begin position="1"/>
        <end position="23"/>
    </location>
</feature>
<dbReference type="Proteomes" id="UP000245680">
    <property type="component" value="Unassembled WGS sequence"/>
</dbReference>
<feature type="compositionally biased region" description="Acidic residues" evidence="1">
    <location>
        <begin position="1"/>
        <end position="16"/>
    </location>
</feature>
<dbReference type="InterPro" id="IPR010982">
    <property type="entry name" value="Lambda_DNA-bd_dom_sf"/>
</dbReference>
<name>A0A2V2LGZ2_9RHOB</name>
<dbReference type="GO" id="GO:0003677">
    <property type="term" value="F:DNA binding"/>
    <property type="evidence" value="ECO:0007669"/>
    <property type="project" value="InterPro"/>
</dbReference>
<dbReference type="Pfam" id="PF01381">
    <property type="entry name" value="HTH_3"/>
    <property type="match status" value="1"/>
</dbReference>
<evidence type="ECO:0000313" key="3">
    <source>
        <dbReference type="EMBL" id="PWR04222.1"/>
    </source>
</evidence>
<dbReference type="AlphaFoldDB" id="A0A2V2LGZ2"/>